<gene>
    <name evidence="1" type="ORF">PRVXT_000804</name>
</gene>
<reference evidence="1" key="1">
    <citation type="journal article" date="2013" name="Extremophiles">
        <title>Proteinivorax tanatarense gen. nov., sp. nov., an anaerobic, haloalkaliphilic, proteolytic bacterium isolated from a decaying algal bloom, and proposal of Proteinivoraceae fam. nov.</title>
        <authorList>
            <person name="Kevbrin V."/>
            <person name="Boltyanskaya Y."/>
            <person name="Zhilina T."/>
            <person name="Kolganova T."/>
            <person name="Lavrentjeva E."/>
            <person name="Kuznetsov B."/>
        </authorList>
    </citation>
    <scope>NUCLEOTIDE SEQUENCE</scope>
    <source>
        <strain evidence="1">Z-910T</strain>
    </source>
</reference>
<dbReference type="AlphaFoldDB" id="A0AAU7VN99"/>
<proteinExistence type="predicted"/>
<protein>
    <submittedName>
        <fullName evidence="1">Sporulation protein YtxC</fullName>
    </submittedName>
</protein>
<sequence>MESLTIGTEQFKEQFKTCLEQNMIIPLRQEGIGVEVSEDNNGPTTFLGCSVSEKKLTLFQKQKVLKRVSLALAEYIVEVLEKPIVEKLVRESYSSLKEREQNKVYLKSLKILREFDEVHNRKEEAKEYISSQVLEHLLNESQINVEGFLRFRLKGYFSKLENFVEQAADDLKLEKEYNDFIRLLKYFISVQQPKEKEVHLLKKDGFYLLKDSNNEIITKESCLEICGGDGIISSLVTNSPLKVCVHIKDFYSGEELLRTVNSIFDDRVDICLGCSNCSQDYEKIEENGEEG</sequence>
<dbReference type="EMBL" id="CP158367">
    <property type="protein sequence ID" value="XBX75656.1"/>
    <property type="molecule type" value="Genomic_DNA"/>
</dbReference>
<dbReference type="Pfam" id="PF08812">
    <property type="entry name" value="YtxC"/>
    <property type="match status" value="1"/>
</dbReference>
<reference evidence="1" key="2">
    <citation type="submission" date="2024-06" db="EMBL/GenBank/DDBJ databases">
        <authorList>
            <person name="Petrova K.O."/>
            <person name="Toshchakov S.V."/>
            <person name="Boltjanskaja Y.V."/>
            <person name="Kevbrin V."/>
        </authorList>
    </citation>
    <scope>NUCLEOTIDE SEQUENCE</scope>
    <source>
        <strain evidence="1">Z-910T</strain>
    </source>
</reference>
<accession>A0AAU7VN99</accession>
<name>A0AAU7VN99_9FIRM</name>
<dbReference type="RefSeq" id="WP_350344399.1">
    <property type="nucleotide sequence ID" value="NZ_CP158367.1"/>
</dbReference>
<organism evidence="1">
    <name type="scientific">Proteinivorax tanatarense</name>
    <dbReference type="NCBI Taxonomy" id="1260629"/>
    <lineage>
        <taxon>Bacteria</taxon>
        <taxon>Bacillati</taxon>
        <taxon>Bacillota</taxon>
        <taxon>Clostridia</taxon>
        <taxon>Eubacteriales</taxon>
        <taxon>Proteinivoracaceae</taxon>
        <taxon>Proteinivorax</taxon>
    </lineage>
</organism>
<dbReference type="InterPro" id="IPR014199">
    <property type="entry name" value="Spore_YtxC"/>
</dbReference>
<evidence type="ECO:0000313" key="1">
    <source>
        <dbReference type="EMBL" id="XBX75656.1"/>
    </source>
</evidence>